<evidence type="ECO:0000313" key="1">
    <source>
        <dbReference type="EMBL" id="TYP87352.1"/>
    </source>
</evidence>
<gene>
    <name evidence="1" type="ORF">BCL69_10256</name>
</gene>
<name>A0A5D3YBI6_9PROT</name>
<protein>
    <submittedName>
        <fullName evidence="1">Uncharacterized protein</fullName>
    </submittedName>
</protein>
<organism evidence="1 2">
    <name type="scientific">Nitrosomonas communis</name>
    <dbReference type="NCBI Taxonomy" id="44574"/>
    <lineage>
        <taxon>Bacteria</taxon>
        <taxon>Pseudomonadati</taxon>
        <taxon>Pseudomonadota</taxon>
        <taxon>Betaproteobacteria</taxon>
        <taxon>Nitrosomonadales</taxon>
        <taxon>Nitrosomonadaceae</taxon>
        <taxon>Nitrosomonas</taxon>
    </lineage>
</organism>
<dbReference type="AlphaFoldDB" id="A0A5D3YBI6"/>
<proteinExistence type="predicted"/>
<accession>A0A5D3YBI6</accession>
<dbReference type="Proteomes" id="UP000324176">
    <property type="component" value="Unassembled WGS sequence"/>
</dbReference>
<comment type="caution">
    <text evidence="1">The sequence shown here is derived from an EMBL/GenBank/DDBJ whole genome shotgun (WGS) entry which is preliminary data.</text>
</comment>
<evidence type="ECO:0000313" key="2">
    <source>
        <dbReference type="Proteomes" id="UP000324176"/>
    </source>
</evidence>
<reference evidence="1 2" key="1">
    <citation type="submission" date="2019-07" db="EMBL/GenBank/DDBJ databases">
        <title>Active sludge and wastewater microbial communities from Klosterneuburg, Austria.</title>
        <authorList>
            <person name="Wagner M."/>
        </authorList>
    </citation>
    <scope>NUCLEOTIDE SEQUENCE [LARGE SCALE GENOMIC DNA]</scope>
    <source>
        <strain evidence="1 2">Nm2</strain>
    </source>
</reference>
<dbReference type="EMBL" id="VNHT01000025">
    <property type="protein sequence ID" value="TYP87352.1"/>
    <property type="molecule type" value="Genomic_DNA"/>
</dbReference>
<sequence>MTILTNNILVTLSSLLFAKKPQWVDDWEDCDEWDECCPGC</sequence>